<feature type="domain" description="IrrE N-terminal-like" evidence="1">
    <location>
        <begin position="22"/>
        <end position="120"/>
    </location>
</feature>
<keyword evidence="3" id="KW-1185">Reference proteome</keyword>
<dbReference type="AlphaFoldDB" id="A0A1B3XJI0"/>
<gene>
    <name evidence="2" type="ORF">ABE28_003080</name>
</gene>
<sequence>MHYNNLLEDYRDVTIKEKILEFGFKGLYMNGNIIIEKRLSTIEKGCILAEELGHHFKTVGNILDQGKVANVKQEKIARSWAHNKLLPLSCFIEAYHYGCTNRFEVADYLNVTEEFLQEALDRYIEKYGDYIFHEEIIIHLNPLNIIKRGLA</sequence>
<dbReference type="EMBL" id="CP017080">
    <property type="protein sequence ID" value="AOH53322.1"/>
    <property type="molecule type" value="Genomic_DNA"/>
</dbReference>
<dbReference type="STRING" id="264697.ABE28_003080"/>
<dbReference type="KEGG" id="bmur:ABE28_003080"/>
<evidence type="ECO:0000313" key="3">
    <source>
        <dbReference type="Proteomes" id="UP000077926"/>
    </source>
</evidence>
<reference evidence="2 3" key="1">
    <citation type="submission" date="2016-08" db="EMBL/GenBank/DDBJ databases">
        <title>Complete genome sequence of Bacillus muralis G25-68, a strain with toxicity to nematodes.</title>
        <authorList>
            <person name="Zheng Z."/>
        </authorList>
    </citation>
    <scope>NUCLEOTIDE SEQUENCE [LARGE SCALE GENOMIC DNA]</scope>
    <source>
        <strain evidence="2 3">G25-68</strain>
    </source>
</reference>
<dbReference type="InterPro" id="IPR010359">
    <property type="entry name" value="IrrE_HExxH"/>
</dbReference>
<evidence type="ECO:0000313" key="2">
    <source>
        <dbReference type="EMBL" id="AOH53322.1"/>
    </source>
</evidence>
<organism evidence="2 3">
    <name type="scientific">Peribacillus muralis</name>
    <dbReference type="NCBI Taxonomy" id="264697"/>
    <lineage>
        <taxon>Bacteria</taxon>
        <taxon>Bacillati</taxon>
        <taxon>Bacillota</taxon>
        <taxon>Bacilli</taxon>
        <taxon>Bacillales</taxon>
        <taxon>Bacillaceae</taxon>
        <taxon>Peribacillus</taxon>
    </lineage>
</organism>
<evidence type="ECO:0000259" key="1">
    <source>
        <dbReference type="Pfam" id="PF06114"/>
    </source>
</evidence>
<accession>A0A1B3XJI0</accession>
<protein>
    <recommendedName>
        <fullName evidence="1">IrrE N-terminal-like domain-containing protein</fullName>
    </recommendedName>
</protein>
<dbReference type="RefSeq" id="WP_064463995.1">
    <property type="nucleotide sequence ID" value="NZ_CP017080.1"/>
</dbReference>
<dbReference type="Pfam" id="PF06114">
    <property type="entry name" value="Peptidase_M78"/>
    <property type="match status" value="1"/>
</dbReference>
<proteinExistence type="predicted"/>
<name>A0A1B3XJI0_9BACI</name>
<dbReference type="OrthoDB" id="1707128at2"/>
<dbReference type="Proteomes" id="UP000077926">
    <property type="component" value="Chromosome"/>
</dbReference>